<organism evidence="1 2">
    <name type="scientific">Granulicella aggregans</name>
    <dbReference type="NCBI Taxonomy" id="474949"/>
    <lineage>
        <taxon>Bacteria</taxon>
        <taxon>Pseudomonadati</taxon>
        <taxon>Acidobacteriota</taxon>
        <taxon>Terriglobia</taxon>
        <taxon>Terriglobales</taxon>
        <taxon>Acidobacteriaceae</taxon>
        <taxon>Granulicella</taxon>
    </lineage>
</organism>
<evidence type="ECO:0000313" key="1">
    <source>
        <dbReference type="EMBL" id="MBB5061462.1"/>
    </source>
</evidence>
<evidence type="ECO:0000313" key="2">
    <source>
        <dbReference type="Proteomes" id="UP000540989"/>
    </source>
</evidence>
<protein>
    <submittedName>
        <fullName evidence="1">Biopolymer transport protein ExbD</fullName>
    </submittedName>
</protein>
<dbReference type="Gene3D" id="3.30.420.270">
    <property type="match status" value="1"/>
</dbReference>
<dbReference type="RefSeq" id="WP_184224365.1">
    <property type="nucleotide sequence ID" value="NZ_JACHIP010000045.1"/>
</dbReference>
<keyword evidence="2" id="KW-1185">Reference proteome</keyword>
<proteinExistence type="predicted"/>
<dbReference type="EMBL" id="JACHIP010000045">
    <property type="protein sequence ID" value="MBB5061462.1"/>
    <property type="molecule type" value="Genomic_DNA"/>
</dbReference>
<dbReference type="Proteomes" id="UP000540989">
    <property type="component" value="Unassembled WGS sequence"/>
</dbReference>
<reference evidence="1 2" key="1">
    <citation type="submission" date="2020-08" db="EMBL/GenBank/DDBJ databases">
        <title>Genomic Encyclopedia of Type Strains, Phase IV (KMG-V): Genome sequencing to study the core and pangenomes of soil and plant-associated prokaryotes.</title>
        <authorList>
            <person name="Whitman W."/>
        </authorList>
    </citation>
    <scope>NUCLEOTIDE SEQUENCE [LARGE SCALE GENOMIC DNA]</scope>
    <source>
        <strain evidence="1 2">M8UP14</strain>
    </source>
</reference>
<accession>A0A7W7ZKB7</accession>
<name>A0A7W7ZKB7_9BACT</name>
<comment type="caution">
    <text evidence="1">The sequence shown here is derived from an EMBL/GenBank/DDBJ whole genome shotgun (WGS) entry which is preliminary data.</text>
</comment>
<gene>
    <name evidence="1" type="ORF">HDF16_006198</name>
</gene>
<sequence>MKVRLARPCNYPPDEIHDRWDVVVKYLPGGKLLLDGVAFKDENSLRNEVAGVLSPRTRKLLWIQGDRRVSYGEVISLMSELAKDTPSAEMVITTEAQTGPVDPDQARAVGADPRSFRTTDFFCVN</sequence>
<dbReference type="AlphaFoldDB" id="A0A7W7ZKB7"/>